<dbReference type="EMBL" id="UGSO01000001">
    <property type="protein sequence ID" value="SUB18481.1"/>
    <property type="molecule type" value="Genomic_DNA"/>
</dbReference>
<keyword evidence="3" id="KW-1185">Reference proteome</keyword>
<evidence type="ECO:0000256" key="1">
    <source>
        <dbReference type="SAM" id="MobiDB-lite"/>
    </source>
</evidence>
<dbReference type="AlphaFoldDB" id="A0A379AL08"/>
<protein>
    <submittedName>
        <fullName evidence="2">Predicted phosphatase</fullName>
    </submittedName>
</protein>
<dbReference type="PANTHER" id="PTHR35399">
    <property type="entry name" value="SLR8030 PROTEIN"/>
    <property type="match status" value="1"/>
</dbReference>
<name>A0A379AL08_ENTAG</name>
<dbReference type="InterPro" id="IPR008557">
    <property type="entry name" value="PhoX"/>
</dbReference>
<evidence type="ECO:0000313" key="3">
    <source>
        <dbReference type="Proteomes" id="UP000254640"/>
    </source>
</evidence>
<dbReference type="PANTHER" id="PTHR35399:SF2">
    <property type="entry name" value="DUF839 DOMAIN-CONTAINING PROTEIN"/>
    <property type="match status" value="1"/>
</dbReference>
<reference evidence="2 3" key="1">
    <citation type="submission" date="2018-06" db="EMBL/GenBank/DDBJ databases">
        <authorList>
            <consortium name="Pathogen Informatics"/>
            <person name="Doyle S."/>
        </authorList>
    </citation>
    <scope>NUCLEOTIDE SEQUENCE [LARGE SCALE GENOMIC DNA]</scope>
    <source>
        <strain evidence="2 3">NCTC9381</strain>
    </source>
</reference>
<sequence length="66" mass="7224">MLVGDPDSGEIRRFMVGPKSCELTGITFTPDYKTLFVNVQHPGEEGDSHFPDQQSASAVVGDYDHP</sequence>
<proteinExistence type="predicted"/>
<accession>A0A379AL08</accession>
<dbReference type="Pfam" id="PF05787">
    <property type="entry name" value="PhoX"/>
    <property type="match status" value="1"/>
</dbReference>
<organism evidence="2 3">
    <name type="scientific">Enterobacter agglomerans</name>
    <name type="common">Erwinia herbicola</name>
    <name type="synonym">Pantoea agglomerans</name>
    <dbReference type="NCBI Taxonomy" id="549"/>
    <lineage>
        <taxon>Bacteria</taxon>
        <taxon>Pseudomonadati</taxon>
        <taxon>Pseudomonadota</taxon>
        <taxon>Gammaproteobacteria</taxon>
        <taxon>Enterobacterales</taxon>
        <taxon>Erwiniaceae</taxon>
        <taxon>Pantoea</taxon>
        <taxon>Pantoea agglomerans group</taxon>
    </lineage>
</organism>
<evidence type="ECO:0000313" key="2">
    <source>
        <dbReference type="EMBL" id="SUB18481.1"/>
    </source>
</evidence>
<feature type="region of interest" description="Disordered" evidence="1">
    <location>
        <begin position="42"/>
        <end position="66"/>
    </location>
</feature>
<gene>
    <name evidence="2" type="ORF">NCTC9381_04439</name>
</gene>
<dbReference type="Proteomes" id="UP000254640">
    <property type="component" value="Unassembled WGS sequence"/>
</dbReference>